<feature type="transmembrane region" description="Helical" evidence="1">
    <location>
        <begin position="57"/>
        <end position="79"/>
    </location>
</feature>
<organism evidence="2 3">
    <name type="scientific">Romanomermis culicivorax</name>
    <name type="common">Nematode worm</name>
    <dbReference type="NCBI Taxonomy" id="13658"/>
    <lineage>
        <taxon>Eukaryota</taxon>
        <taxon>Metazoa</taxon>
        <taxon>Ecdysozoa</taxon>
        <taxon>Nematoda</taxon>
        <taxon>Enoplea</taxon>
        <taxon>Dorylaimia</taxon>
        <taxon>Mermithida</taxon>
        <taxon>Mermithoidea</taxon>
        <taxon>Mermithidae</taxon>
        <taxon>Romanomermis</taxon>
    </lineage>
</organism>
<keyword evidence="1" id="KW-0472">Membrane</keyword>
<dbReference type="InterPro" id="IPR008574">
    <property type="entry name" value="Nematodes_ZYG-11_interact"/>
</dbReference>
<dbReference type="Proteomes" id="UP000887565">
    <property type="component" value="Unplaced"/>
</dbReference>
<accession>A0A915L1A4</accession>
<proteinExistence type="predicted"/>
<dbReference type="WBParaSite" id="nRc.2.0.1.t44848-RA">
    <property type="protein sequence ID" value="nRc.2.0.1.t44848-RA"/>
    <property type="gene ID" value="nRc.2.0.1.g44848"/>
</dbReference>
<name>A0A915L1A4_ROMCU</name>
<evidence type="ECO:0000313" key="3">
    <source>
        <dbReference type="WBParaSite" id="nRc.2.0.1.t44848-RA"/>
    </source>
</evidence>
<reference evidence="3" key="1">
    <citation type="submission" date="2022-11" db="UniProtKB">
        <authorList>
            <consortium name="WormBaseParasite"/>
        </authorList>
    </citation>
    <scope>IDENTIFICATION</scope>
</reference>
<protein>
    <submittedName>
        <fullName evidence="3">NADH dehydrogenase subunit 6</fullName>
    </submittedName>
</protein>
<sequence length="153" mass="16901">MLVVSSGAFMLGSGCLAPVLGFVFHRAVAGILGLLLLPLFTYLFLKKRDISEENRRAVVFASTLTSNFLIGFALSTITLSSYPPTPFFLPLLFATIILYFADEICDLNRYVFYSIVAVIFLIGCALYSLFVGATMQYCTNWVVFCAATVFDLQ</sequence>
<dbReference type="AlphaFoldDB" id="A0A915L1A4"/>
<keyword evidence="2" id="KW-1185">Reference proteome</keyword>
<keyword evidence="1" id="KW-1133">Transmembrane helix</keyword>
<feature type="transmembrane region" description="Helical" evidence="1">
    <location>
        <begin position="110"/>
        <end position="130"/>
    </location>
</feature>
<keyword evidence="1" id="KW-0812">Transmembrane</keyword>
<feature type="transmembrane region" description="Helical" evidence="1">
    <location>
        <begin position="26"/>
        <end position="45"/>
    </location>
</feature>
<feature type="transmembrane region" description="Helical" evidence="1">
    <location>
        <begin position="85"/>
        <end position="101"/>
    </location>
</feature>
<dbReference type="Pfam" id="PF05884">
    <property type="entry name" value="ZYG-11_interact"/>
    <property type="match status" value="1"/>
</dbReference>
<evidence type="ECO:0000256" key="1">
    <source>
        <dbReference type="SAM" id="Phobius"/>
    </source>
</evidence>
<evidence type="ECO:0000313" key="2">
    <source>
        <dbReference type="Proteomes" id="UP000887565"/>
    </source>
</evidence>